<evidence type="ECO:0000313" key="2">
    <source>
        <dbReference type="Proteomes" id="UP000735302"/>
    </source>
</evidence>
<sequence length="172" mass="20125">MFMRQWRLPMTFSSNSALLSSFWQLRDVLLQTFINDEMCISDCAVRKWNVKPNRWSIDPKLLQVQGSSRLLPVQERSCSPFSGTWREFLEQGQTVNSERYISTLRALKLRLRRVRRDKDSILQYCNAHPHTSRQTQDALRQIELTTLPHLAYSPSDYYLSSPTQEVTEGPSL</sequence>
<gene>
    <name evidence="1" type="ORF">PoB_002741800</name>
</gene>
<dbReference type="Gene3D" id="3.30.420.10">
    <property type="entry name" value="Ribonuclease H-like superfamily/Ribonuclease H"/>
    <property type="match status" value="1"/>
</dbReference>
<dbReference type="EMBL" id="BLXT01003182">
    <property type="protein sequence ID" value="GFO00913.1"/>
    <property type="molecule type" value="Genomic_DNA"/>
</dbReference>
<dbReference type="AlphaFoldDB" id="A0AAV4A2R5"/>
<reference evidence="1 2" key="1">
    <citation type="journal article" date="2021" name="Elife">
        <title>Chloroplast acquisition without the gene transfer in kleptoplastic sea slugs, Plakobranchus ocellatus.</title>
        <authorList>
            <person name="Maeda T."/>
            <person name="Takahashi S."/>
            <person name="Yoshida T."/>
            <person name="Shimamura S."/>
            <person name="Takaki Y."/>
            <person name="Nagai Y."/>
            <person name="Toyoda A."/>
            <person name="Suzuki Y."/>
            <person name="Arimoto A."/>
            <person name="Ishii H."/>
            <person name="Satoh N."/>
            <person name="Nishiyama T."/>
            <person name="Hasebe M."/>
            <person name="Maruyama T."/>
            <person name="Minagawa J."/>
            <person name="Obokata J."/>
            <person name="Shigenobu S."/>
        </authorList>
    </citation>
    <scope>NUCLEOTIDE SEQUENCE [LARGE SCALE GENOMIC DNA]</scope>
</reference>
<name>A0AAV4A2R5_9GAST</name>
<accession>A0AAV4A2R5</accession>
<comment type="caution">
    <text evidence="1">The sequence shown here is derived from an EMBL/GenBank/DDBJ whole genome shotgun (WGS) entry which is preliminary data.</text>
</comment>
<dbReference type="GO" id="GO:0003676">
    <property type="term" value="F:nucleic acid binding"/>
    <property type="evidence" value="ECO:0007669"/>
    <property type="project" value="InterPro"/>
</dbReference>
<protein>
    <submittedName>
        <fullName evidence="1">Transposase</fullName>
    </submittedName>
</protein>
<dbReference type="Proteomes" id="UP000735302">
    <property type="component" value="Unassembled WGS sequence"/>
</dbReference>
<keyword evidence="2" id="KW-1185">Reference proteome</keyword>
<dbReference type="InterPro" id="IPR036397">
    <property type="entry name" value="RNaseH_sf"/>
</dbReference>
<evidence type="ECO:0000313" key="1">
    <source>
        <dbReference type="EMBL" id="GFO00913.1"/>
    </source>
</evidence>
<organism evidence="1 2">
    <name type="scientific">Plakobranchus ocellatus</name>
    <dbReference type="NCBI Taxonomy" id="259542"/>
    <lineage>
        <taxon>Eukaryota</taxon>
        <taxon>Metazoa</taxon>
        <taxon>Spiralia</taxon>
        <taxon>Lophotrochozoa</taxon>
        <taxon>Mollusca</taxon>
        <taxon>Gastropoda</taxon>
        <taxon>Heterobranchia</taxon>
        <taxon>Euthyneura</taxon>
        <taxon>Panpulmonata</taxon>
        <taxon>Sacoglossa</taxon>
        <taxon>Placobranchoidea</taxon>
        <taxon>Plakobranchidae</taxon>
        <taxon>Plakobranchus</taxon>
    </lineage>
</organism>
<proteinExistence type="predicted"/>